<reference evidence="2" key="1">
    <citation type="submission" date="2019-02" db="EMBL/GenBank/DDBJ databases">
        <authorList>
            <person name="Gruber-Vodicka R. H."/>
            <person name="Seah K. B. B."/>
        </authorList>
    </citation>
    <scope>NUCLEOTIDE SEQUENCE</scope>
    <source>
        <strain evidence="2">BECK_BZ163</strain>
        <strain evidence="4">BECK_BZ164</strain>
        <strain evidence="3">BECK_BZ165</strain>
    </source>
</reference>
<evidence type="ECO:0000259" key="1">
    <source>
        <dbReference type="Pfam" id="PF22513"/>
    </source>
</evidence>
<evidence type="ECO:0000313" key="3">
    <source>
        <dbReference type="EMBL" id="VFJ50799.1"/>
    </source>
</evidence>
<dbReference type="EMBL" id="CAADFA010000089">
    <property type="protein sequence ID" value="VFJ50799.1"/>
    <property type="molecule type" value="Genomic_DNA"/>
</dbReference>
<feature type="domain" description="Antitoxin FitA-like ribbon-helix-helix" evidence="1">
    <location>
        <begin position="2"/>
        <end position="40"/>
    </location>
</feature>
<dbReference type="EMBL" id="CAADFL010000686">
    <property type="protein sequence ID" value="VFK20323.1"/>
    <property type="molecule type" value="Genomic_DNA"/>
</dbReference>
<dbReference type="Gene3D" id="1.10.1220.10">
    <property type="entry name" value="Met repressor-like"/>
    <property type="match status" value="1"/>
</dbReference>
<evidence type="ECO:0000313" key="4">
    <source>
        <dbReference type="EMBL" id="VFK20323.1"/>
    </source>
</evidence>
<dbReference type="Pfam" id="PF22513">
    <property type="entry name" value="FitA-like_RHH"/>
    <property type="match status" value="1"/>
</dbReference>
<proteinExistence type="predicted"/>
<protein>
    <submittedName>
        <fullName evidence="2">Plasmid stability protein</fullName>
    </submittedName>
</protein>
<dbReference type="AlphaFoldDB" id="A0A450SDJ4"/>
<gene>
    <name evidence="2" type="ORF">BECKFM1743A_GA0114220_100864</name>
    <name evidence="4" type="ORF">BECKFM1743B_GA0114221_106864</name>
    <name evidence="3" type="ORF">BECKFM1743C_GA0114222_100894</name>
</gene>
<dbReference type="EMBL" id="CAADEZ010000086">
    <property type="protein sequence ID" value="VFJ50629.1"/>
    <property type="molecule type" value="Genomic_DNA"/>
</dbReference>
<dbReference type="SUPFAM" id="SSF47598">
    <property type="entry name" value="Ribbon-helix-helix"/>
    <property type="match status" value="1"/>
</dbReference>
<sequence>MPAVTIRNLSGETHRALKAYAAQHRHSTEAEIRSILDAAVRPDKRIEIGSTLAAFGQRYGGLDLDTTRDPGSSEPVLFE</sequence>
<dbReference type="InterPro" id="IPR053853">
    <property type="entry name" value="FitA-like_RHH"/>
</dbReference>
<name>A0A450SDJ4_9GAMM</name>
<evidence type="ECO:0000313" key="2">
    <source>
        <dbReference type="EMBL" id="VFJ50629.1"/>
    </source>
</evidence>
<organism evidence="2">
    <name type="scientific">Candidatus Kentrum sp. FM</name>
    <dbReference type="NCBI Taxonomy" id="2126340"/>
    <lineage>
        <taxon>Bacteria</taxon>
        <taxon>Pseudomonadati</taxon>
        <taxon>Pseudomonadota</taxon>
        <taxon>Gammaproteobacteria</taxon>
        <taxon>Candidatus Kentrum</taxon>
    </lineage>
</organism>
<dbReference type="GO" id="GO:0006355">
    <property type="term" value="P:regulation of DNA-templated transcription"/>
    <property type="evidence" value="ECO:0007669"/>
    <property type="project" value="InterPro"/>
</dbReference>
<accession>A0A450SDJ4</accession>
<dbReference type="InterPro" id="IPR013321">
    <property type="entry name" value="Arc_rbn_hlx_hlx"/>
</dbReference>
<dbReference type="InterPro" id="IPR010985">
    <property type="entry name" value="Ribbon_hlx_hlx"/>
</dbReference>